<organism evidence="2 3">
    <name type="scientific">Streptomyces meridianus</name>
    <dbReference type="NCBI Taxonomy" id="2938945"/>
    <lineage>
        <taxon>Bacteria</taxon>
        <taxon>Bacillati</taxon>
        <taxon>Actinomycetota</taxon>
        <taxon>Actinomycetes</taxon>
        <taxon>Kitasatosporales</taxon>
        <taxon>Streptomycetaceae</taxon>
        <taxon>Streptomyces</taxon>
    </lineage>
</organism>
<protein>
    <submittedName>
        <fullName evidence="2">Phage terminase small subunit P27 family</fullName>
    </submittedName>
</protein>
<evidence type="ECO:0000313" key="3">
    <source>
        <dbReference type="Proteomes" id="UP001167160"/>
    </source>
</evidence>
<reference evidence="2" key="1">
    <citation type="journal article" date="2023" name="Int. J. Syst. Evol. Microbiol.">
        <title>Streptomyces meridianus sp. nov. isolated from brackish water of the Tagus estuary in Alcochete, Portugal.</title>
        <authorList>
            <person name="Santos J.D.N."/>
            <person name="Klimek D."/>
            <person name="Calusinska M."/>
            <person name="Lobo Da Cunha A."/>
            <person name="Catita J."/>
            <person name="Goncalves H."/>
            <person name="Gonzalez I."/>
            <person name="Reyes F."/>
            <person name="Lage O.M."/>
        </authorList>
    </citation>
    <scope>NUCLEOTIDE SEQUENCE</scope>
    <source>
        <strain evidence="2">MTZ3.1</strain>
    </source>
</reference>
<comment type="caution">
    <text evidence="2">The sequence shown here is derived from an EMBL/GenBank/DDBJ whole genome shotgun (WGS) entry which is preliminary data.</text>
</comment>
<proteinExistence type="predicted"/>
<dbReference type="RefSeq" id="WP_251419321.1">
    <property type="nucleotide sequence ID" value="NZ_JAMQGM010000064.1"/>
</dbReference>
<dbReference type="Proteomes" id="UP001167160">
    <property type="component" value="Unassembled WGS sequence"/>
</dbReference>
<accession>A0ABT0XD65</accession>
<keyword evidence="3" id="KW-1185">Reference proteome</keyword>
<gene>
    <name evidence="2" type="ORF">M1E25_24490</name>
</gene>
<feature type="region of interest" description="Disordered" evidence="1">
    <location>
        <begin position="1"/>
        <end position="40"/>
    </location>
</feature>
<evidence type="ECO:0000313" key="2">
    <source>
        <dbReference type="EMBL" id="MCM2580456.1"/>
    </source>
</evidence>
<dbReference type="EMBL" id="JAMQGM010000064">
    <property type="protein sequence ID" value="MCM2580456.1"/>
    <property type="molecule type" value="Genomic_DNA"/>
</dbReference>
<sequence length="153" mass="16231">MGARGPVPQPDNVRALRGNPGGHTTPARVTAKPGAPAAPSWLDTEAKAEWRRVVPELDRLGVLSKVDRAALATYCAAWSKFVAAEKLLQGDDLVAERRAGNGPAKNPAWQIWREAATTVAMLAKELFVTPSSRLRSVKPEGDDGGDQGAGILD</sequence>
<feature type="region of interest" description="Disordered" evidence="1">
    <location>
        <begin position="134"/>
        <end position="153"/>
    </location>
</feature>
<evidence type="ECO:0000256" key="1">
    <source>
        <dbReference type="SAM" id="MobiDB-lite"/>
    </source>
</evidence>
<dbReference type="Pfam" id="PF05119">
    <property type="entry name" value="Terminase_4"/>
    <property type="match status" value="1"/>
</dbReference>
<dbReference type="NCBIfam" id="TIGR01558">
    <property type="entry name" value="sm_term_P27"/>
    <property type="match status" value="1"/>
</dbReference>
<dbReference type="InterPro" id="IPR006448">
    <property type="entry name" value="Phage_term_ssu_P27"/>
</dbReference>
<name>A0ABT0XD65_9ACTN</name>